<dbReference type="GO" id="GO:0000976">
    <property type="term" value="F:transcription cis-regulatory region binding"/>
    <property type="evidence" value="ECO:0007669"/>
    <property type="project" value="TreeGrafter"/>
</dbReference>
<dbReference type="InterPro" id="IPR046335">
    <property type="entry name" value="LacI/GalR-like_sensor"/>
</dbReference>
<sequence>MDQESEEQDHAEKRLITMRDVANAAGVSVSTVSRILDERLPPSRSASAEKVRRIARDLGYRRDYVASSLRRGDTGTIGVLVPRLTDAVTAMLFEEIARAASRRGYFAVVATCGDNPDQERESVESLLDRRVDGLILSTCRLDDPLPQALRERDVPHVLVLRTDGISLSSVGDDELGGYLATRHLIDLGHKNIGLIGGPDFASNALNRRKGFERAMREVGLEIQPQWCCSSDFNIQSGEEAGRRILSTSPPPSAIFAVNDEIAIGVVAAAHHRGITIGQQLSLVGYNDIPLVSRLPVALTSVRTPLEHIAGNAVDMLINGDDSRRLRTVPPTLIPRKSTTSPNK</sequence>
<dbReference type="SUPFAM" id="SSF53822">
    <property type="entry name" value="Periplasmic binding protein-like I"/>
    <property type="match status" value="1"/>
</dbReference>
<evidence type="ECO:0000256" key="2">
    <source>
        <dbReference type="ARBA" id="ARBA00023015"/>
    </source>
</evidence>
<evidence type="ECO:0000259" key="5">
    <source>
        <dbReference type="PROSITE" id="PS50932"/>
    </source>
</evidence>
<dbReference type="SMART" id="SM00354">
    <property type="entry name" value="HTH_LACI"/>
    <property type="match status" value="1"/>
</dbReference>
<dbReference type="GO" id="GO:0003700">
    <property type="term" value="F:DNA-binding transcription factor activity"/>
    <property type="evidence" value="ECO:0007669"/>
    <property type="project" value="TreeGrafter"/>
</dbReference>
<dbReference type="EMBL" id="LR131271">
    <property type="protein sequence ID" value="VDR28467.1"/>
    <property type="molecule type" value="Genomic_DNA"/>
</dbReference>
<evidence type="ECO:0000256" key="3">
    <source>
        <dbReference type="ARBA" id="ARBA00023125"/>
    </source>
</evidence>
<proteinExistence type="predicted"/>
<accession>A0A3P8JZ81</accession>
<dbReference type="PROSITE" id="PS00356">
    <property type="entry name" value="HTH_LACI_1"/>
    <property type="match status" value="1"/>
</dbReference>
<dbReference type="Gene3D" id="3.40.50.2300">
    <property type="match status" value="2"/>
</dbReference>
<dbReference type="PANTHER" id="PTHR30146">
    <property type="entry name" value="LACI-RELATED TRANSCRIPTIONAL REPRESSOR"/>
    <property type="match status" value="1"/>
</dbReference>
<keyword evidence="1" id="KW-0678">Repressor</keyword>
<dbReference type="Pfam" id="PF00356">
    <property type="entry name" value="LacI"/>
    <property type="match status" value="1"/>
</dbReference>
<dbReference type="InterPro" id="IPR028082">
    <property type="entry name" value="Peripla_BP_I"/>
</dbReference>
<evidence type="ECO:0000256" key="1">
    <source>
        <dbReference type="ARBA" id="ARBA00022491"/>
    </source>
</evidence>
<dbReference type="CDD" id="cd01392">
    <property type="entry name" value="HTH_LacI"/>
    <property type="match status" value="1"/>
</dbReference>
<protein>
    <submittedName>
        <fullName evidence="6">Ribose operon repressor</fullName>
    </submittedName>
</protein>
<evidence type="ECO:0000313" key="6">
    <source>
        <dbReference type="EMBL" id="VDR28467.1"/>
    </source>
</evidence>
<evidence type="ECO:0000256" key="4">
    <source>
        <dbReference type="ARBA" id="ARBA00023163"/>
    </source>
</evidence>
<dbReference type="PANTHER" id="PTHR30146:SF148">
    <property type="entry name" value="HTH-TYPE TRANSCRIPTIONAL REPRESSOR PURR-RELATED"/>
    <property type="match status" value="1"/>
</dbReference>
<keyword evidence="3" id="KW-0238">DNA-binding</keyword>
<reference evidence="6 7" key="1">
    <citation type="submission" date="2018-12" db="EMBL/GenBank/DDBJ databases">
        <authorList>
            <consortium name="Pathogen Informatics"/>
        </authorList>
    </citation>
    <scope>NUCLEOTIDE SEQUENCE [LARGE SCALE GENOMIC DNA]</scope>
    <source>
        <strain evidence="6 7">NCTC13098</strain>
    </source>
</reference>
<dbReference type="Gene3D" id="1.10.260.40">
    <property type="entry name" value="lambda repressor-like DNA-binding domains"/>
    <property type="match status" value="1"/>
</dbReference>
<organism evidence="6 7">
    <name type="scientific">Raoultella terrigena</name>
    <name type="common">Klebsiella terrigena</name>
    <dbReference type="NCBI Taxonomy" id="577"/>
    <lineage>
        <taxon>Bacteria</taxon>
        <taxon>Pseudomonadati</taxon>
        <taxon>Pseudomonadota</taxon>
        <taxon>Gammaproteobacteria</taxon>
        <taxon>Enterobacterales</taxon>
        <taxon>Enterobacteriaceae</taxon>
        <taxon>Klebsiella/Raoultella group</taxon>
        <taxon>Raoultella</taxon>
    </lineage>
</organism>
<dbReference type="AlphaFoldDB" id="A0A3P8JZ81"/>
<dbReference type="CDD" id="cd06285">
    <property type="entry name" value="PBP1_LacI-like"/>
    <property type="match status" value="1"/>
</dbReference>
<keyword evidence="2" id="KW-0805">Transcription regulation</keyword>
<keyword evidence="4" id="KW-0804">Transcription</keyword>
<dbReference type="KEGG" id="rtg:NCTC13098_04851"/>
<gene>
    <name evidence="6" type="primary">rbsR_4</name>
    <name evidence="6" type="ORF">NCTC13098_04851</name>
</gene>
<dbReference type="InterPro" id="IPR010982">
    <property type="entry name" value="Lambda_DNA-bd_dom_sf"/>
</dbReference>
<dbReference type="Proteomes" id="UP000274346">
    <property type="component" value="Chromosome"/>
</dbReference>
<dbReference type="PROSITE" id="PS50932">
    <property type="entry name" value="HTH_LACI_2"/>
    <property type="match status" value="1"/>
</dbReference>
<dbReference type="PRINTS" id="PR00036">
    <property type="entry name" value="HTHLACI"/>
</dbReference>
<dbReference type="InterPro" id="IPR000843">
    <property type="entry name" value="HTH_LacI"/>
</dbReference>
<dbReference type="SUPFAM" id="SSF47413">
    <property type="entry name" value="lambda repressor-like DNA-binding domains"/>
    <property type="match status" value="1"/>
</dbReference>
<name>A0A3P8JZ81_RAOTE</name>
<evidence type="ECO:0000313" key="7">
    <source>
        <dbReference type="Proteomes" id="UP000274346"/>
    </source>
</evidence>
<dbReference type="Pfam" id="PF13377">
    <property type="entry name" value="Peripla_BP_3"/>
    <property type="match status" value="1"/>
</dbReference>
<feature type="domain" description="HTH lacI-type" evidence="5">
    <location>
        <begin position="16"/>
        <end position="71"/>
    </location>
</feature>